<accession>A0A2H6N2D6</accession>
<evidence type="ECO:0000313" key="1">
    <source>
        <dbReference type="EMBL" id="LAA23033.1"/>
    </source>
</evidence>
<reference evidence="1" key="2">
    <citation type="submission" date="2017-12" db="EMBL/GenBank/DDBJ databases">
        <title>Coralsnake Venomics: Analyses of Venom Gland Transcriptomes and Proteomes of Six Brazilian Taxa.</title>
        <authorList>
            <person name="Aird S.D."/>
            <person name="Jorge da Silva N."/>
            <person name="Qiu L."/>
            <person name="Villar-Briones A."/>
            <person name="Aparecida-Saddi V."/>
            <person name="Campos-Telles M.P."/>
            <person name="Grau M."/>
            <person name="Mikheyev A.S."/>
        </authorList>
    </citation>
    <scope>NUCLEOTIDE SEQUENCE</scope>
    <source>
        <tissue evidence="1">Venom_gland</tissue>
    </source>
</reference>
<protein>
    <submittedName>
        <fullName evidence="1">Uncharacterized protein</fullName>
    </submittedName>
</protein>
<name>A0A2H6N2D6_9SAUR</name>
<sequence>MEFSINLKFMKISSRPYLIWAKLPCRSKSICRINQDLCLHFILYKKKKVPLCFILPPFIEAIVLKNPFPYNSSTDNSCLCCKQKKDLFANIALVKIKKRTICITYFMPDSR</sequence>
<reference evidence="1" key="1">
    <citation type="submission" date="2017-07" db="EMBL/GenBank/DDBJ databases">
        <authorList>
            <person name="Mikheyev A."/>
            <person name="Grau M."/>
        </authorList>
    </citation>
    <scope>NUCLEOTIDE SEQUENCE</scope>
    <source>
        <tissue evidence="1">Venom_gland</tissue>
    </source>
</reference>
<dbReference type="AlphaFoldDB" id="A0A2H6N2D6"/>
<organism evidence="1">
    <name type="scientific">Micrurus carvalhoi</name>
    <dbReference type="NCBI Taxonomy" id="3147026"/>
    <lineage>
        <taxon>Eukaryota</taxon>
        <taxon>Metazoa</taxon>
        <taxon>Chordata</taxon>
        <taxon>Craniata</taxon>
        <taxon>Vertebrata</taxon>
        <taxon>Euteleostomi</taxon>
        <taxon>Lepidosauria</taxon>
        <taxon>Squamata</taxon>
        <taxon>Bifurcata</taxon>
        <taxon>Unidentata</taxon>
        <taxon>Episquamata</taxon>
        <taxon>Toxicofera</taxon>
        <taxon>Serpentes</taxon>
        <taxon>Colubroidea</taxon>
        <taxon>Elapidae</taxon>
        <taxon>Elapinae</taxon>
        <taxon>Micrurus</taxon>
    </lineage>
</organism>
<proteinExistence type="predicted"/>
<dbReference type="EMBL" id="IACI01034924">
    <property type="protein sequence ID" value="LAA23033.1"/>
    <property type="molecule type" value="Transcribed_RNA"/>
</dbReference>